<evidence type="ECO:0000256" key="4">
    <source>
        <dbReference type="ARBA" id="ARBA00022857"/>
    </source>
</evidence>
<reference evidence="10 11" key="1">
    <citation type="submission" date="2013-04" db="EMBL/GenBank/DDBJ databases">
        <title>The Genome Sequence of Propionimicrobium lymphophilum ACS-093-V-SCH5.</title>
        <authorList>
            <consortium name="The Broad Institute Genomics Platform"/>
            <person name="Earl A."/>
            <person name="Ward D."/>
            <person name="Feldgarden M."/>
            <person name="Gevers D."/>
            <person name="Saerens B."/>
            <person name="Vaneechoutte M."/>
            <person name="Walker B."/>
            <person name="Young S."/>
            <person name="Zeng Q."/>
            <person name="Gargeya S."/>
            <person name="Fitzgerald M."/>
            <person name="Haas B."/>
            <person name="Abouelleil A."/>
            <person name="Allen A.W."/>
            <person name="Alvarado L."/>
            <person name="Arachchi H.M."/>
            <person name="Berlin A.M."/>
            <person name="Chapman S.B."/>
            <person name="Gainer-Dewar J."/>
            <person name="Goldberg J."/>
            <person name="Griggs A."/>
            <person name="Gujja S."/>
            <person name="Hansen M."/>
            <person name="Howarth C."/>
            <person name="Imamovic A."/>
            <person name="Ireland A."/>
            <person name="Larimer J."/>
            <person name="McCowan C."/>
            <person name="Murphy C."/>
            <person name="Pearson M."/>
            <person name="Poon T.W."/>
            <person name="Priest M."/>
            <person name="Roberts A."/>
            <person name="Saif S."/>
            <person name="Shea T."/>
            <person name="Sisk P."/>
            <person name="Sykes S."/>
            <person name="Wortman J."/>
            <person name="Nusbaum C."/>
            <person name="Birren B."/>
        </authorList>
    </citation>
    <scope>NUCLEOTIDE SEQUENCE [LARGE SCALE GENOMIC DNA]</scope>
    <source>
        <strain evidence="10 11">ACS-093-V-SCH5</strain>
    </source>
</reference>
<keyword evidence="4" id="KW-0521">NADP</keyword>
<dbReference type="AlphaFoldDB" id="S2X0Q5"/>
<evidence type="ECO:0000256" key="9">
    <source>
        <dbReference type="ARBA" id="ARBA00023264"/>
    </source>
</evidence>
<dbReference type="InterPro" id="IPR032837">
    <property type="entry name" value="G1PDH"/>
</dbReference>
<dbReference type="HOGENOM" id="CLU_038362_1_0_11"/>
<evidence type="ECO:0000256" key="7">
    <source>
        <dbReference type="ARBA" id="ARBA00023098"/>
    </source>
</evidence>
<keyword evidence="7" id="KW-0443">Lipid metabolism</keyword>
<sequence>MSELIDKALSTATQTRDIAFGKGANKKTGELFKKNFPGKKVIVVADENTFGACGDEVVASLKEAGVEFAADPYIFPGKPTLYAGYENVEKLREILRPMGDDVVCCSLASGTLNDLAKLASSELNREYMNVCTAPSVDGFAAFGASISEDGFKSTHSCPAPAALVADLDTMVASPMRLIETGYGDLIEKIPAGADWILADALGVEPIDDYVWSLAQSTLRDSLSDPAGCANRDPEAIEKLAEANIISGFAMQAANSSRPASGAGHQFSHVWEMEGHGTDWDPPLSHGMKVGVGTVASCAIWEEALKIDVDNLDIEAIVAATPSAAEVEKRVRSRHIDRIVDAAVENTLVKHLEGDALRERLTKIKEVWPELREKAKKQLYTPHEIQEMLKTAGAPYHPEMIKIDWDRFRETHFKAQNIRNRYTILDLLVDLNKTEEVVDKLFSPEGFWGKHRHPENN</sequence>
<dbReference type="InterPro" id="IPR016205">
    <property type="entry name" value="Glycerol_DH"/>
</dbReference>
<dbReference type="PANTHER" id="PTHR43616:SF5">
    <property type="entry name" value="GLYCEROL DEHYDROGENASE 1"/>
    <property type="match status" value="1"/>
</dbReference>
<dbReference type="EMBL" id="AGZR01000004">
    <property type="protein sequence ID" value="EPD33604.1"/>
    <property type="molecule type" value="Genomic_DNA"/>
</dbReference>
<dbReference type="RefSeq" id="WP_016455213.1">
    <property type="nucleotide sequence ID" value="NZ_KE150269.1"/>
</dbReference>
<evidence type="ECO:0000256" key="1">
    <source>
        <dbReference type="ARBA" id="ARBA00022490"/>
    </source>
</evidence>
<dbReference type="GO" id="GO:0016614">
    <property type="term" value="F:oxidoreductase activity, acting on CH-OH group of donors"/>
    <property type="evidence" value="ECO:0007669"/>
    <property type="project" value="InterPro"/>
</dbReference>
<dbReference type="STRING" id="883161.HMPREF9306_00358"/>
<dbReference type="Gene3D" id="3.40.50.1970">
    <property type="match status" value="1"/>
</dbReference>
<keyword evidence="11" id="KW-1185">Reference proteome</keyword>
<dbReference type="OrthoDB" id="5198708at2"/>
<keyword evidence="1" id="KW-0963">Cytoplasm</keyword>
<evidence type="ECO:0000256" key="5">
    <source>
        <dbReference type="ARBA" id="ARBA00023002"/>
    </source>
</evidence>
<dbReference type="Proteomes" id="UP000014417">
    <property type="component" value="Unassembled WGS sequence"/>
</dbReference>
<dbReference type="GO" id="GO:0046872">
    <property type="term" value="F:metal ion binding"/>
    <property type="evidence" value="ECO:0007669"/>
    <property type="project" value="UniProtKB-KW"/>
</dbReference>
<dbReference type="CDD" id="cd08175">
    <property type="entry name" value="G1PDH"/>
    <property type="match status" value="1"/>
</dbReference>
<keyword evidence="3" id="KW-0479">Metal-binding</keyword>
<evidence type="ECO:0000313" key="11">
    <source>
        <dbReference type="Proteomes" id="UP000014417"/>
    </source>
</evidence>
<keyword evidence="9" id="KW-1208">Phospholipid metabolism</keyword>
<evidence type="ECO:0000313" key="10">
    <source>
        <dbReference type="EMBL" id="EPD33604.1"/>
    </source>
</evidence>
<keyword evidence="2" id="KW-0444">Lipid biosynthesis</keyword>
<keyword evidence="8" id="KW-0594">Phospholipid biosynthesis</keyword>
<proteinExistence type="predicted"/>
<keyword evidence="5" id="KW-0560">Oxidoreductase</keyword>
<dbReference type="Pfam" id="PF13685">
    <property type="entry name" value="Fe-ADH_2"/>
    <property type="match status" value="1"/>
</dbReference>
<dbReference type="GO" id="GO:0008654">
    <property type="term" value="P:phospholipid biosynthetic process"/>
    <property type="evidence" value="ECO:0007669"/>
    <property type="project" value="UniProtKB-KW"/>
</dbReference>
<evidence type="ECO:0008006" key="12">
    <source>
        <dbReference type="Google" id="ProtNLM"/>
    </source>
</evidence>
<evidence type="ECO:0000256" key="2">
    <source>
        <dbReference type="ARBA" id="ARBA00022516"/>
    </source>
</evidence>
<gene>
    <name evidence="10" type="ORF">HMPREF9306_00358</name>
</gene>
<dbReference type="PATRIC" id="fig|883161.3.peg.362"/>
<dbReference type="Gene3D" id="1.20.1090.10">
    <property type="entry name" value="Dehydroquinate synthase-like - alpha domain"/>
    <property type="match status" value="1"/>
</dbReference>
<protein>
    <recommendedName>
        <fullName evidence="12">Sn-glycerol-1-phosphate dehydrogenase</fullName>
    </recommendedName>
</protein>
<evidence type="ECO:0000256" key="6">
    <source>
        <dbReference type="ARBA" id="ARBA00023027"/>
    </source>
</evidence>
<name>S2X0Q5_9ACTN</name>
<accession>S2X0Q5</accession>
<evidence type="ECO:0000256" key="8">
    <source>
        <dbReference type="ARBA" id="ARBA00023209"/>
    </source>
</evidence>
<comment type="caution">
    <text evidence="10">The sequence shown here is derived from an EMBL/GenBank/DDBJ whole genome shotgun (WGS) entry which is preliminary data.</text>
</comment>
<keyword evidence="6" id="KW-0520">NAD</keyword>
<organism evidence="10 11">
    <name type="scientific">Propionimicrobium lymphophilum ACS-093-V-SCH5</name>
    <dbReference type="NCBI Taxonomy" id="883161"/>
    <lineage>
        <taxon>Bacteria</taxon>
        <taxon>Bacillati</taxon>
        <taxon>Actinomycetota</taxon>
        <taxon>Actinomycetes</taxon>
        <taxon>Propionibacteriales</taxon>
        <taxon>Propionibacteriaceae</taxon>
        <taxon>Propionimicrobium</taxon>
    </lineage>
</organism>
<evidence type="ECO:0000256" key="3">
    <source>
        <dbReference type="ARBA" id="ARBA00022723"/>
    </source>
</evidence>
<dbReference type="SUPFAM" id="SSF56796">
    <property type="entry name" value="Dehydroquinate synthase-like"/>
    <property type="match status" value="1"/>
</dbReference>
<dbReference type="PANTHER" id="PTHR43616">
    <property type="entry name" value="GLYCEROL DEHYDROGENASE"/>
    <property type="match status" value="1"/>
</dbReference>